<gene>
    <name evidence="2" type="ORF">HBR001_LOCUS6231</name>
</gene>
<comment type="caution">
    <text evidence="2">The sequence shown here is derived from an EMBL/GenBank/DDBJ whole genome shotgun (WGS) entry which is preliminary data.</text>
</comment>
<protein>
    <recommendedName>
        <fullName evidence="4">RxLR effector candidate protein</fullName>
    </recommendedName>
</protein>
<evidence type="ECO:0000313" key="3">
    <source>
        <dbReference type="Proteomes" id="UP001162031"/>
    </source>
</evidence>
<feature type="compositionally biased region" description="Basic and acidic residues" evidence="1">
    <location>
        <begin position="48"/>
        <end position="66"/>
    </location>
</feature>
<accession>A0AAV0UGN8</accession>
<dbReference type="AlphaFoldDB" id="A0AAV0UGN8"/>
<evidence type="ECO:0008006" key="4">
    <source>
        <dbReference type="Google" id="ProtNLM"/>
    </source>
</evidence>
<feature type="compositionally biased region" description="Polar residues" evidence="1">
    <location>
        <begin position="117"/>
        <end position="134"/>
    </location>
</feature>
<sequence length="134" mass="14389">MACLLARSDAFVAVSESSKTLPSDDTPLALTTHLLGVAHVPPTRHLREKVPPDTEDKNPEASKPESDSDDSSDAHGSSGHDDISESGSGDSSDSSGSRHKSGSRGSSREKKKPKIWNFSNKWQDQDGIQLSVYQ</sequence>
<dbReference type="EMBL" id="CANTFL010001238">
    <property type="protein sequence ID" value="CAI5734650.1"/>
    <property type="molecule type" value="Genomic_DNA"/>
</dbReference>
<evidence type="ECO:0000256" key="1">
    <source>
        <dbReference type="SAM" id="MobiDB-lite"/>
    </source>
</evidence>
<proteinExistence type="predicted"/>
<organism evidence="2 3">
    <name type="scientific">Hyaloperonospora brassicae</name>
    <name type="common">Brassica downy mildew</name>
    <name type="synonym">Peronospora brassicae</name>
    <dbReference type="NCBI Taxonomy" id="162125"/>
    <lineage>
        <taxon>Eukaryota</taxon>
        <taxon>Sar</taxon>
        <taxon>Stramenopiles</taxon>
        <taxon>Oomycota</taxon>
        <taxon>Peronosporomycetes</taxon>
        <taxon>Peronosporales</taxon>
        <taxon>Peronosporaceae</taxon>
        <taxon>Hyaloperonospora</taxon>
    </lineage>
</organism>
<evidence type="ECO:0000313" key="2">
    <source>
        <dbReference type="EMBL" id="CAI5734650.1"/>
    </source>
</evidence>
<reference evidence="2" key="1">
    <citation type="submission" date="2022-12" db="EMBL/GenBank/DDBJ databases">
        <authorList>
            <person name="Webb A."/>
        </authorList>
    </citation>
    <scope>NUCLEOTIDE SEQUENCE</scope>
    <source>
        <strain evidence="2">Hp1</strain>
    </source>
</reference>
<name>A0AAV0UGN8_HYABA</name>
<keyword evidence="3" id="KW-1185">Reference proteome</keyword>
<dbReference type="Proteomes" id="UP001162031">
    <property type="component" value="Unassembled WGS sequence"/>
</dbReference>
<feature type="compositionally biased region" description="Low complexity" evidence="1">
    <location>
        <begin position="85"/>
        <end position="95"/>
    </location>
</feature>
<feature type="region of interest" description="Disordered" evidence="1">
    <location>
        <begin position="37"/>
        <end position="134"/>
    </location>
</feature>